<feature type="repeat" description="WD" evidence="11">
    <location>
        <begin position="53"/>
        <end position="87"/>
    </location>
</feature>
<dbReference type="GO" id="GO:0035859">
    <property type="term" value="C:Seh1-associated complex"/>
    <property type="evidence" value="ECO:0007669"/>
    <property type="project" value="TreeGrafter"/>
</dbReference>
<organism evidence="13 14">
    <name type="scientific">Cryptococcus floricola</name>
    <dbReference type="NCBI Taxonomy" id="2591691"/>
    <lineage>
        <taxon>Eukaryota</taxon>
        <taxon>Fungi</taxon>
        <taxon>Dikarya</taxon>
        <taxon>Basidiomycota</taxon>
        <taxon>Agaricomycotina</taxon>
        <taxon>Tremellomycetes</taxon>
        <taxon>Tremellales</taxon>
        <taxon>Cryptococcaceae</taxon>
        <taxon>Cryptococcus</taxon>
    </lineage>
</organism>
<evidence type="ECO:0000256" key="5">
    <source>
        <dbReference type="ARBA" id="ARBA00022737"/>
    </source>
</evidence>
<dbReference type="GO" id="GO:0051028">
    <property type="term" value="P:mRNA transport"/>
    <property type="evidence" value="ECO:0007669"/>
    <property type="project" value="UniProtKB-KW"/>
</dbReference>
<keyword evidence="3" id="KW-0813">Transport</keyword>
<dbReference type="GO" id="GO:0005198">
    <property type="term" value="F:structural molecule activity"/>
    <property type="evidence" value="ECO:0007669"/>
    <property type="project" value="InterPro"/>
</dbReference>
<dbReference type="Proteomes" id="UP000322245">
    <property type="component" value="Unassembled WGS sequence"/>
</dbReference>
<dbReference type="PANTHER" id="PTHR11024">
    <property type="entry name" value="NUCLEAR PORE COMPLEX PROTEIN SEC13 / SEH1 FAMILY MEMBER"/>
    <property type="match status" value="1"/>
</dbReference>
<sequence>MLQTDLLPPAHADLVSHLVYDFYGERLATCSADQRVKVFHKDEFGKWSQEADWKAHDAPILRLSFSHPIHGSLLASSSHDRTVRIWEEPTSLPPSSSSSAPAPGSVRWVERGILTGAKGAVRGVEFGPPDPAFGLRVAFMGTDGYLRVHTSLDPSLNDWSEAHKIHIPSLPAPHSTSSSDDANPFSSSSESAATPSSELALGGWGLSWCKERWWGSLIATFAGSSPVIKIISLEPTPTSILHLTPPSSSSFPSSSSSSSSAPPAPLTALSWAPNCGKNYHLLATGSRDGSIRIWRLEPPGERARVDFTAEGSEAGGDVVREWRGECTAEFGKGGARVGSVDWNATGTMLSTTDDEGVVRIYKPTYAKSWKLLGQLVAEEPPHEEANGH</sequence>
<dbReference type="SMART" id="SM00320">
    <property type="entry name" value="WD40"/>
    <property type="match status" value="4"/>
</dbReference>
<comment type="caution">
    <text evidence="13">The sequence shown here is derived from an EMBL/GenBank/DDBJ whole genome shotgun (WGS) entry which is preliminary data.</text>
</comment>
<feature type="region of interest" description="Disordered" evidence="12">
    <location>
        <begin position="170"/>
        <end position="197"/>
    </location>
</feature>
<keyword evidence="5" id="KW-0677">Repeat</keyword>
<dbReference type="InterPro" id="IPR037363">
    <property type="entry name" value="Sec13/Seh1_fam"/>
</dbReference>
<dbReference type="GO" id="GO:1904263">
    <property type="term" value="P:positive regulation of TORC1 signaling"/>
    <property type="evidence" value="ECO:0007669"/>
    <property type="project" value="TreeGrafter"/>
</dbReference>
<dbReference type="Gene3D" id="2.130.10.10">
    <property type="entry name" value="YVTN repeat-like/Quinoprotein amine dehydrogenase"/>
    <property type="match status" value="1"/>
</dbReference>
<name>A0A5D3ALU3_9TREE</name>
<evidence type="ECO:0000256" key="10">
    <source>
        <dbReference type="ARBA" id="ARBA00023242"/>
    </source>
</evidence>
<dbReference type="PROSITE" id="PS50082">
    <property type="entry name" value="WD_REPEATS_2"/>
    <property type="match status" value="2"/>
</dbReference>
<feature type="compositionally biased region" description="Low complexity" evidence="12">
    <location>
        <begin position="175"/>
        <end position="197"/>
    </location>
</feature>
<dbReference type="GO" id="GO:0015031">
    <property type="term" value="P:protein transport"/>
    <property type="evidence" value="ECO:0007669"/>
    <property type="project" value="UniProtKB-KW"/>
</dbReference>
<feature type="region of interest" description="Disordered" evidence="12">
    <location>
        <begin position="244"/>
        <end position="263"/>
    </location>
</feature>
<evidence type="ECO:0000256" key="4">
    <source>
        <dbReference type="ARBA" id="ARBA00022574"/>
    </source>
</evidence>
<evidence type="ECO:0000313" key="13">
    <source>
        <dbReference type="EMBL" id="TYJ51618.1"/>
    </source>
</evidence>
<dbReference type="InterPro" id="IPR015943">
    <property type="entry name" value="WD40/YVTN_repeat-like_dom_sf"/>
</dbReference>
<protein>
    <recommendedName>
        <fullName evidence="15">Nucleoporin SEH1</fullName>
    </recommendedName>
</protein>
<evidence type="ECO:0000256" key="7">
    <source>
        <dbReference type="ARBA" id="ARBA00022927"/>
    </source>
</evidence>
<evidence type="ECO:0000256" key="2">
    <source>
        <dbReference type="ARBA" id="ARBA00010102"/>
    </source>
</evidence>
<dbReference type="AlphaFoldDB" id="A0A5D3ALU3"/>
<dbReference type="PANTHER" id="PTHR11024:SF3">
    <property type="entry name" value="NUCLEOPORIN SEH1"/>
    <property type="match status" value="1"/>
</dbReference>
<comment type="similarity">
    <text evidence="2">Belongs to the WD repeat SEC13 family.</text>
</comment>
<feature type="compositionally biased region" description="Low complexity" evidence="12">
    <location>
        <begin position="245"/>
        <end position="261"/>
    </location>
</feature>
<evidence type="ECO:0000256" key="8">
    <source>
        <dbReference type="ARBA" id="ARBA00023010"/>
    </source>
</evidence>
<dbReference type="InterPro" id="IPR036322">
    <property type="entry name" value="WD40_repeat_dom_sf"/>
</dbReference>
<evidence type="ECO:0000256" key="3">
    <source>
        <dbReference type="ARBA" id="ARBA00022448"/>
    </source>
</evidence>
<dbReference type="InterPro" id="IPR001680">
    <property type="entry name" value="WD40_rpt"/>
</dbReference>
<dbReference type="SUPFAM" id="SSF50978">
    <property type="entry name" value="WD40 repeat-like"/>
    <property type="match status" value="1"/>
</dbReference>
<evidence type="ECO:0000256" key="6">
    <source>
        <dbReference type="ARBA" id="ARBA00022816"/>
    </source>
</evidence>
<comment type="subcellular location">
    <subcellularLocation>
        <location evidence="1">Nucleus</location>
        <location evidence="1">Nuclear pore complex</location>
    </subcellularLocation>
</comment>
<evidence type="ECO:0000256" key="11">
    <source>
        <dbReference type="PROSITE-ProRule" id="PRU00221"/>
    </source>
</evidence>
<accession>A0A5D3ALU3</accession>
<evidence type="ECO:0000256" key="1">
    <source>
        <dbReference type="ARBA" id="ARBA00004567"/>
    </source>
</evidence>
<keyword evidence="9" id="KW-0906">Nuclear pore complex</keyword>
<dbReference type="GO" id="GO:0031080">
    <property type="term" value="C:nuclear pore outer ring"/>
    <property type="evidence" value="ECO:0007669"/>
    <property type="project" value="TreeGrafter"/>
</dbReference>
<evidence type="ECO:0000313" key="14">
    <source>
        <dbReference type="Proteomes" id="UP000322245"/>
    </source>
</evidence>
<dbReference type="PROSITE" id="PS50294">
    <property type="entry name" value="WD_REPEATS_REGION"/>
    <property type="match status" value="1"/>
</dbReference>
<dbReference type="Pfam" id="PF00400">
    <property type="entry name" value="WD40"/>
    <property type="match status" value="4"/>
</dbReference>
<keyword evidence="7" id="KW-0653">Protein transport</keyword>
<keyword evidence="4 11" id="KW-0853">WD repeat</keyword>
<keyword evidence="14" id="KW-1185">Reference proteome</keyword>
<dbReference type="GO" id="GO:0034198">
    <property type="term" value="P:cellular response to amino acid starvation"/>
    <property type="evidence" value="ECO:0007669"/>
    <property type="project" value="TreeGrafter"/>
</dbReference>
<keyword evidence="8" id="KW-0811">Translocation</keyword>
<evidence type="ECO:0000256" key="9">
    <source>
        <dbReference type="ARBA" id="ARBA00023132"/>
    </source>
</evidence>
<evidence type="ECO:0000256" key="12">
    <source>
        <dbReference type="SAM" id="MobiDB-lite"/>
    </source>
</evidence>
<keyword evidence="6" id="KW-0509">mRNA transport</keyword>
<dbReference type="EMBL" id="NIDF01000208">
    <property type="protein sequence ID" value="TYJ51618.1"/>
    <property type="molecule type" value="Genomic_DNA"/>
</dbReference>
<gene>
    <name evidence="13" type="ORF">B9479_007804</name>
</gene>
<keyword evidence="10" id="KW-0539">Nucleus</keyword>
<proteinExistence type="inferred from homology"/>
<feature type="repeat" description="WD" evidence="11">
    <location>
        <begin position="259"/>
        <end position="297"/>
    </location>
</feature>
<reference evidence="13 14" key="1">
    <citation type="submission" date="2017-05" db="EMBL/GenBank/DDBJ databases">
        <title>The Genome Sequence of Tsuchiyaea wingfieldii DSM 27421.</title>
        <authorList>
            <person name="Cuomo C."/>
            <person name="Passer A."/>
            <person name="Billmyre B."/>
            <person name="Heitman J."/>
        </authorList>
    </citation>
    <scope>NUCLEOTIDE SEQUENCE [LARGE SCALE GENOMIC DNA]</scope>
    <source>
        <strain evidence="13 14">DSM 27421</strain>
    </source>
</reference>
<evidence type="ECO:0008006" key="15">
    <source>
        <dbReference type="Google" id="ProtNLM"/>
    </source>
</evidence>